<feature type="transmembrane region" description="Helical" evidence="1">
    <location>
        <begin position="12"/>
        <end position="31"/>
    </location>
</feature>
<dbReference type="Proteomes" id="UP001198242">
    <property type="component" value="Unassembled WGS sequence"/>
</dbReference>
<gene>
    <name evidence="2" type="ORF">LKE05_05250</name>
</gene>
<dbReference type="EMBL" id="JAJEQM010000005">
    <property type="protein sequence ID" value="MCC2210196.1"/>
    <property type="molecule type" value="Genomic_DNA"/>
</dbReference>
<evidence type="ECO:0000256" key="1">
    <source>
        <dbReference type="SAM" id="Phobius"/>
    </source>
</evidence>
<organism evidence="2 3">
    <name type="scientific">Hominilimicola fabiformis</name>
    <dbReference type="NCBI Taxonomy" id="2885356"/>
    <lineage>
        <taxon>Bacteria</taxon>
        <taxon>Bacillati</taxon>
        <taxon>Bacillota</taxon>
        <taxon>Clostridia</taxon>
        <taxon>Eubacteriales</taxon>
        <taxon>Oscillospiraceae</taxon>
        <taxon>Hominilimicola</taxon>
    </lineage>
</organism>
<keyword evidence="3" id="KW-1185">Reference proteome</keyword>
<name>A0AAE3DXJ0_9FIRM</name>
<protein>
    <submittedName>
        <fullName evidence="2">DUF4330 domain-containing protein</fullName>
    </submittedName>
</protein>
<keyword evidence="1" id="KW-0812">Transmembrane</keyword>
<dbReference type="AlphaFoldDB" id="A0AAE3DXJ0"/>
<evidence type="ECO:0000313" key="2">
    <source>
        <dbReference type="EMBL" id="MCC2210196.1"/>
    </source>
</evidence>
<proteinExistence type="predicted"/>
<accession>A0AAE3DXJ0</accession>
<sequence length="155" mass="16385">MSEKKAKFTAIDAIIILVILAVIVVGAIKILPSFTSGSEKEKVDFTVMVQNKDEDFANAITIGDDVTISLTEKDGGVVKNVESKPAVTMVYNSIDGTYSNEVIEGKYDVYVTIEADTDVSDLAIKAGGTAVKVGAEIPVRGKGYASTGYVIGIDD</sequence>
<evidence type="ECO:0000313" key="3">
    <source>
        <dbReference type="Proteomes" id="UP001198242"/>
    </source>
</evidence>
<dbReference type="RefSeq" id="WP_117966278.1">
    <property type="nucleotide sequence ID" value="NZ_JAJEQM010000005.1"/>
</dbReference>
<keyword evidence="1" id="KW-0472">Membrane</keyword>
<comment type="caution">
    <text evidence="2">The sequence shown here is derived from an EMBL/GenBank/DDBJ whole genome shotgun (WGS) entry which is preliminary data.</text>
</comment>
<reference evidence="2 3" key="1">
    <citation type="submission" date="2021-10" db="EMBL/GenBank/DDBJ databases">
        <title>Anaerobic single-cell dispensing facilitates the cultivation of human gut bacteria.</title>
        <authorList>
            <person name="Afrizal A."/>
        </authorList>
    </citation>
    <scope>NUCLEOTIDE SEQUENCE [LARGE SCALE GENOMIC DNA]</scope>
    <source>
        <strain evidence="2 3">CLA-AA-H232</strain>
    </source>
</reference>
<dbReference type="InterPro" id="IPR025480">
    <property type="entry name" value="DUF4330"/>
</dbReference>
<dbReference type="Pfam" id="PF14221">
    <property type="entry name" value="DUF4330"/>
    <property type="match status" value="1"/>
</dbReference>
<keyword evidence="1" id="KW-1133">Transmembrane helix</keyword>